<dbReference type="EMBL" id="JAFIRR010000111">
    <property type="protein sequence ID" value="MCO6417960.1"/>
    <property type="molecule type" value="Genomic_DNA"/>
</dbReference>
<evidence type="ECO:0000313" key="3">
    <source>
        <dbReference type="Proteomes" id="UP001523392"/>
    </source>
</evidence>
<protein>
    <submittedName>
        <fullName evidence="2">Uncharacterized protein</fullName>
    </submittedName>
</protein>
<keyword evidence="1" id="KW-1133">Transmembrane helix</keyword>
<organism evidence="2 3">
    <name type="scientific">Siccirubricoccus soli</name>
    <dbReference type="NCBI Taxonomy" id="2899147"/>
    <lineage>
        <taxon>Bacteria</taxon>
        <taxon>Pseudomonadati</taxon>
        <taxon>Pseudomonadota</taxon>
        <taxon>Alphaproteobacteria</taxon>
        <taxon>Acetobacterales</taxon>
        <taxon>Roseomonadaceae</taxon>
        <taxon>Siccirubricoccus</taxon>
    </lineage>
</organism>
<feature type="transmembrane region" description="Helical" evidence="1">
    <location>
        <begin position="20"/>
        <end position="42"/>
    </location>
</feature>
<dbReference type="Proteomes" id="UP001523392">
    <property type="component" value="Unassembled WGS sequence"/>
</dbReference>
<gene>
    <name evidence="2" type="ORF">JYK14_17600</name>
</gene>
<comment type="caution">
    <text evidence="2">The sequence shown here is derived from an EMBL/GenBank/DDBJ whole genome shotgun (WGS) entry which is preliminary data.</text>
</comment>
<evidence type="ECO:0000256" key="1">
    <source>
        <dbReference type="SAM" id="Phobius"/>
    </source>
</evidence>
<reference evidence="2 3" key="1">
    <citation type="submission" date="2021-12" db="EMBL/GenBank/DDBJ databases">
        <title>Siccirubricoccus leaddurans sp. nov., a high concentration Zn2+ tolerance bacterium.</title>
        <authorList>
            <person name="Cao Y."/>
        </authorList>
    </citation>
    <scope>NUCLEOTIDE SEQUENCE [LARGE SCALE GENOMIC DNA]</scope>
    <source>
        <strain evidence="2 3">KC 17139</strain>
    </source>
</reference>
<sequence length="128" mass="13863">MARDTALAERRQGEDLNPRAILLVALGTLGLLFAAVTLCWLFERLSGLHGPSGHTPGSFVPPRLQSDPAGELRDYQAAGRARLAGYGWADRERGLVRIPIARAMDLVAARGAEAYAPLDPPRVPDPRR</sequence>
<keyword evidence="1" id="KW-0812">Transmembrane</keyword>
<evidence type="ECO:0000313" key="2">
    <source>
        <dbReference type="EMBL" id="MCO6417960.1"/>
    </source>
</evidence>
<dbReference type="RefSeq" id="WP_252954592.1">
    <property type="nucleotide sequence ID" value="NZ_JAFIRR010000111.1"/>
</dbReference>
<accession>A0ABT1DAF2</accession>
<keyword evidence="3" id="KW-1185">Reference proteome</keyword>
<keyword evidence="1" id="KW-0472">Membrane</keyword>
<proteinExistence type="predicted"/>
<name>A0ABT1DAF2_9PROT</name>